<evidence type="ECO:0000313" key="2">
    <source>
        <dbReference type="EMBL" id="RIW14451.1"/>
    </source>
</evidence>
<dbReference type="EMBL" id="QXML01000006">
    <property type="protein sequence ID" value="RIW14451.1"/>
    <property type="molecule type" value="Genomic_DNA"/>
</dbReference>
<evidence type="ECO:0000313" key="3">
    <source>
        <dbReference type="Proteomes" id="UP000283522"/>
    </source>
</evidence>
<feature type="domain" description="PKD" evidence="1">
    <location>
        <begin position="499"/>
        <end position="536"/>
    </location>
</feature>
<dbReference type="Pfam" id="PF13573">
    <property type="entry name" value="SprB"/>
    <property type="match status" value="2"/>
</dbReference>
<dbReference type="Pfam" id="PF19408">
    <property type="entry name" value="PKD_6"/>
    <property type="match status" value="1"/>
</dbReference>
<dbReference type="RefSeq" id="WP_119478249.1">
    <property type="nucleotide sequence ID" value="NZ_QXML01000006.1"/>
</dbReference>
<dbReference type="OrthoDB" id="7794186at2"/>
<dbReference type="SUPFAM" id="SSF49299">
    <property type="entry name" value="PKD domain"/>
    <property type="match status" value="1"/>
</dbReference>
<dbReference type="Pfam" id="PF17517">
    <property type="entry name" value="IgGFc_binding"/>
    <property type="match status" value="1"/>
</dbReference>
<dbReference type="InterPro" id="IPR035986">
    <property type="entry name" value="PKD_dom_sf"/>
</dbReference>
<organism evidence="2 3">
    <name type="scientific">Algoriphagus lacus</name>
    <dbReference type="NCBI Taxonomy" id="2056311"/>
    <lineage>
        <taxon>Bacteria</taxon>
        <taxon>Pseudomonadati</taxon>
        <taxon>Bacteroidota</taxon>
        <taxon>Cytophagia</taxon>
        <taxon>Cytophagales</taxon>
        <taxon>Cyclobacteriaceae</taxon>
        <taxon>Algoriphagus</taxon>
    </lineage>
</organism>
<dbReference type="PANTHER" id="PTHR46534:SF1">
    <property type="entry name" value="IGGFC-BINDING PROTEIN N-TERMINAL DOMAIN-CONTAINING PROTEIN"/>
    <property type="match status" value="1"/>
</dbReference>
<evidence type="ECO:0000259" key="1">
    <source>
        <dbReference type="PROSITE" id="PS50093"/>
    </source>
</evidence>
<sequence length="1045" mass="113763">MNTKWLVNRYLLLLFLILGNSFFALAQLNSVGREFYIGYLENGRSLDTVNVQPEKAVVIITANEKASGTIETPRQKISFSLEKGQQLIREFDGLAEELIHSVSGFVMPRYMRVVSTGNIAVHALNGRAYSTGSTVVLPVEALGLDYMVMAHHEKDQVGGSPYNHTTMESSMVIVGTEENTEVEIIPSVRTSSGNSANFPFKIVLDAGESYQLKSDEDLSGTRVRVLNDNNTNCKKVAVFAGNRMSSSGECGTTGDHLFQQAYPTNTWGNSYIHVPMKDRTSGEFVKVLALENGTDVFVNGQLKTRLNSGKYIRLEFGKNEVARIETSKPSSVAVLSKSGFCNEFFAASLGDPNFFSYSPNKQLIKEIQFSTGKLYGRFNLSINHFLNVIVPKGSAGKTILNGQNVGGQFKTVPGNQFEYAQILIPEGVNQLKNPEGFIAYVYGSGQIESYGFAVGTGVASIQYEADSKYAFEVEGEKVACLGEQGAWKILPEDQSFTEFTWTFGDNTPVMKGQEVSHIFQKPGKYFVSVLAATGSGKCDEQETFRFEVEVKSVEAKLTGPESVCPLIDEFTYMLEDTLNLKRVDWEISGGTILEESLTSVKVKWGAPNPNAKLRAIPFNAEGCPGERMELAVSVTETIEPSLPVGDSGICGAGNSLTYKVPYQTAGRSYTWMVTGGTLISGQNTPQAEIRWDLNAPVKTVFYEESSTINGACAGISEVLEVKVYPEFKINTAELVKPACPGESNGSIRINPSGGSGTYEYKWSHNPSLKTGFAEGLSSGMYEVTVSDATGCAVESLKFELTEPEELRVIDPVVAVSNSCFGVEDGAFILKPLGGNPPFTVLGFESIWDGKELKIMGIAPGDYKLLVFDSRGCSIEVPAVLEGPDQLTVLAKVGNPGCEGSLDGELELEISGGIGPYQVQWATGQTGARISELPYGEFSYTVTDSRGCVLTGIAVVNQARPEVRMPTGFDPREGVFQPVSNCSISYQLTIYDRWGGIIYSGSEGWNGLIQGIEAPVNSYSYFIRYAYLLEGKETNSEKKGNFTLIR</sequence>
<protein>
    <submittedName>
        <fullName evidence="2">PKD domain-containing protein</fullName>
    </submittedName>
</protein>
<proteinExistence type="predicted"/>
<dbReference type="InterPro" id="IPR035234">
    <property type="entry name" value="IgGFc-bd_N"/>
</dbReference>
<gene>
    <name evidence="2" type="ORF">D0X99_12885</name>
</gene>
<dbReference type="InterPro" id="IPR045829">
    <property type="entry name" value="PKD_6"/>
</dbReference>
<name>A0A418PQ53_9BACT</name>
<comment type="caution">
    <text evidence="2">The sequence shown here is derived from an EMBL/GenBank/DDBJ whole genome shotgun (WGS) entry which is preliminary data.</text>
</comment>
<dbReference type="AlphaFoldDB" id="A0A418PQ53"/>
<dbReference type="InterPro" id="IPR013783">
    <property type="entry name" value="Ig-like_fold"/>
</dbReference>
<accession>A0A418PQ53</accession>
<keyword evidence="3" id="KW-1185">Reference proteome</keyword>
<dbReference type="PROSITE" id="PS50093">
    <property type="entry name" value="PKD"/>
    <property type="match status" value="1"/>
</dbReference>
<dbReference type="Proteomes" id="UP000283522">
    <property type="component" value="Unassembled WGS sequence"/>
</dbReference>
<dbReference type="CDD" id="cd00146">
    <property type="entry name" value="PKD"/>
    <property type="match status" value="1"/>
</dbReference>
<dbReference type="Gene3D" id="2.60.40.10">
    <property type="entry name" value="Immunoglobulins"/>
    <property type="match status" value="1"/>
</dbReference>
<dbReference type="InterPro" id="IPR000601">
    <property type="entry name" value="PKD_dom"/>
</dbReference>
<dbReference type="PANTHER" id="PTHR46534">
    <property type="entry name" value="IGGFC_BINDING DOMAIN-CONTAINING PROTEIN"/>
    <property type="match status" value="1"/>
</dbReference>
<dbReference type="Pfam" id="PF18911">
    <property type="entry name" value="PKD_4"/>
    <property type="match status" value="1"/>
</dbReference>
<dbReference type="InterPro" id="IPR025667">
    <property type="entry name" value="SprB_repeat"/>
</dbReference>
<reference evidence="2 3" key="1">
    <citation type="submission" date="2018-09" db="EMBL/GenBank/DDBJ databases">
        <authorList>
            <person name="Wang X."/>
            <person name="Du Z."/>
        </authorList>
    </citation>
    <scope>NUCLEOTIDE SEQUENCE [LARGE SCALE GENOMIC DNA]</scope>
    <source>
        <strain evidence="2 3">N3</strain>
    </source>
</reference>